<evidence type="ECO:0000313" key="9">
    <source>
        <dbReference type="Proteomes" id="UP000032025"/>
    </source>
</evidence>
<organism evidence="8 9">
    <name type="scientific">Sphingomonas paucimobilis NBRC 13935</name>
    <dbReference type="NCBI Taxonomy" id="1219050"/>
    <lineage>
        <taxon>Bacteria</taxon>
        <taxon>Pseudomonadati</taxon>
        <taxon>Pseudomonadota</taxon>
        <taxon>Alphaproteobacteria</taxon>
        <taxon>Sphingomonadales</taxon>
        <taxon>Sphingomonadaceae</taxon>
        <taxon>Sphingomonas</taxon>
    </lineage>
</organism>
<evidence type="ECO:0000259" key="6">
    <source>
        <dbReference type="PROSITE" id="PS51898"/>
    </source>
</evidence>
<evidence type="ECO:0000256" key="2">
    <source>
        <dbReference type="ARBA" id="ARBA00022908"/>
    </source>
</evidence>
<dbReference type="PANTHER" id="PTHR30349:SF81">
    <property type="entry name" value="TYROSINE RECOMBINASE XERC"/>
    <property type="match status" value="1"/>
</dbReference>
<dbReference type="GO" id="GO:0003677">
    <property type="term" value="F:DNA binding"/>
    <property type="evidence" value="ECO:0007669"/>
    <property type="project" value="UniProtKB-UniRule"/>
</dbReference>
<keyword evidence="3 5" id="KW-0238">DNA-binding</keyword>
<protein>
    <submittedName>
        <fullName evidence="8">DNA, contig: SP655</fullName>
    </submittedName>
</protein>
<dbReference type="Gene3D" id="1.10.150.130">
    <property type="match status" value="1"/>
</dbReference>
<dbReference type="Proteomes" id="UP000032025">
    <property type="component" value="Unassembled WGS sequence"/>
</dbReference>
<evidence type="ECO:0000259" key="7">
    <source>
        <dbReference type="PROSITE" id="PS51900"/>
    </source>
</evidence>
<evidence type="ECO:0000256" key="5">
    <source>
        <dbReference type="PROSITE-ProRule" id="PRU01248"/>
    </source>
</evidence>
<sequence length="341" mass="38230">MRNRTPSDVPTLVSGYLDQHLVRDRGLSPRTQEVYADSLLLFLRYTCEAKGMVADRLHFADLDPETVLAFLAHLEEQRGNTTRSRNLRLSALKSFFNYAAFKNPVLLDQVSRLKLIPGKRYSKGVISYLTLEEVTAILDAPDPHTRFGLRDRAMLLITYAYGLRVSEALQLGTGDLWLGRSPNMTILGKGGKRDQMPLLPGHVDVLRAWLDARPTTSSQNVFVNRGGGRLTRDGFAYVLSRYAGIAARMVPSIARKRVTPHVLRHSCAMAILKATKDPRKAARQLRHVGFQSIETYLHADPEEKLETMTAHAGLGIRPGRFDQRAPGILEQLHLARKRKAS</sequence>
<dbReference type="InterPro" id="IPR011010">
    <property type="entry name" value="DNA_brk_join_enz"/>
</dbReference>
<dbReference type="PANTHER" id="PTHR30349">
    <property type="entry name" value="PHAGE INTEGRASE-RELATED"/>
    <property type="match status" value="1"/>
</dbReference>
<dbReference type="InterPro" id="IPR004107">
    <property type="entry name" value="Integrase_SAM-like_N"/>
</dbReference>
<keyword evidence="4" id="KW-0233">DNA recombination</keyword>
<dbReference type="AlphaFoldDB" id="A0A0C9NGF2"/>
<name>A0A0C9NGF2_SPHPI</name>
<dbReference type="InterPro" id="IPR013762">
    <property type="entry name" value="Integrase-like_cat_sf"/>
</dbReference>
<proteinExistence type="predicted"/>
<comment type="caution">
    <text evidence="8">The sequence shown here is derived from an EMBL/GenBank/DDBJ whole genome shotgun (WGS) entry which is preliminary data.</text>
</comment>
<dbReference type="GO" id="GO:0006310">
    <property type="term" value="P:DNA recombination"/>
    <property type="evidence" value="ECO:0007669"/>
    <property type="project" value="UniProtKB-KW"/>
</dbReference>
<gene>
    <name evidence="8" type="ORF">SP6_55_00100</name>
</gene>
<accession>A0A0C9NGF2</accession>
<dbReference type="PROSITE" id="PS51898">
    <property type="entry name" value="TYR_RECOMBINASE"/>
    <property type="match status" value="1"/>
</dbReference>
<dbReference type="InterPro" id="IPR010998">
    <property type="entry name" value="Integrase_recombinase_N"/>
</dbReference>
<evidence type="ECO:0000256" key="1">
    <source>
        <dbReference type="ARBA" id="ARBA00022829"/>
    </source>
</evidence>
<dbReference type="InterPro" id="IPR044068">
    <property type="entry name" value="CB"/>
</dbReference>
<dbReference type="InterPro" id="IPR002104">
    <property type="entry name" value="Integrase_catalytic"/>
</dbReference>
<keyword evidence="9" id="KW-1185">Reference proteome</keyword>
<keyword evidence="1" id="KW-0159">Chromosome partition</keyword>
<evidence type="ECO:0000256" key="4">
    <source>
        <dbReference type="ARBA" id="ARBA00023172"/>
    </source>
</evidence>
<feature type="domain" description="Tyr recombinase" evidence="6">
    <location>
        <begin position="124"/>
        <end position="309"/>
    </location>
</feature>
<feature type="domain" description="Core-binding (CB)" evidence="7">
    <location>
        <begin position="7"/>
        <end position="100"/>
    </location>
</feature>
<dbReference type="GeneID" id="78527534"/>
<dbReference type="InterPro" id="IPR050090">
    <property type="entry name" value="Tyrosine_recombinase_XerCD"/>
</dbReference>
<dbReference type="PROSITE" id="PS51900">
    <property type="entry name" value="CB"/>
    <property type="match status" value="1"/>
</dbReference>
<dbReference type="EMBL" id="BBJS01000055">
    <property type="protein sequence ID" value="GAN15292.1"/>
    <property type="molecule type" value="Genomic_DNA"/>
</dbReference>
<dbReference type="GO" id="GO:0007059">
    <property type="term" value="P:chromosome segregation"/>
    <property type="evidence" value="ECO:0007669"/>
    <property type="project" value="UniProtKB-KW"/>
</dbReference>
<dbReference type="GO" id="GO:0015074">
    <property type="term" value="P:DNA integration"/>
    <property type="evidence" value="ECO:0007669"/>
    <property type="project" value="UniProtKB-KW"/>
</dbReference>
<evidence type="ECO:0000313" key="8">
    <source>
        <dbReference type="EMBL" id="GAN15292.1"/>
    </source>
</evidence>
<dbReference type="Pfam" id="PF00589">
    <property type="entry name" value="Phage_integrase"/>
    <property type="match status" value="1"/>
</dbReference>
<dbReference type="RefSeq" id="WP_042469376.1">
    <property type="nucleotide sequence ID" value="NZ_BBJS01000055.1"/>
</dbReference>
<dbReference type="SUPFAM" id="SSF56349">
    <property type="entry name" value="DNA breaking-rejoining enzymes"/>
    <property type="match status" value="1"/>
</dbReference>
<dbReference type="Pfam" id="PF02899">
    <property type="entry name" value="Phage_int_SAM_1"/>
    <property type="match status" value="1"/>
</dbReference>
<reference evidence="8 9" key="1">
    <citation type="submission" date="2014-08" db="EMBL/GenBank/DDBJ databases">
        <title>Whole genome shotgun sequence of Sphingomonas paucimobilis NBRC 13935.</title>
        <authorList>
            <person name="Hosoyama A."/>
            <person name="Hashimoto M."/>
            <person name="Hosoyama Y."/>
            <person name="Noguchi M."/>
            <person name="Uohara A."/>
            <person name="Ohji S."/>
            <person name="Katano-Makiyama Y."/>
            <person name="Ichikawa N."/>
            <person name="Kimura A."/>
            <person name="Yamazoe A."/>
            <person name="Fujita N."/>
        </authorList>
    </citation>
    <scope>NUCLEOTIDE SEQUENCE [LARGE SCALE GENOMIC DNA]</scope>
    <source>
        <strain evidence="8 9">NBRC 13935</strain>
    </source>
</reference>
<evidence type="ECO:0000256" key="3">
    <source>
        <dbReference type="ARBA" id="ARBA00023125"/>
    </source>
</evidence>
<keyword evidence="2" id="KW-0229">DNA integration</keyword>
<dbReference type="Gene3D" id="1.10.443.10">
    <property type="entry name" value="Intergrase catalytic core"/>
    <property type="match status" value="1"/>
</dbReference>